<sequence>MSAHQWGVRMAHHRKAVLIAWLAILVACMAGFPVLQSHLGGPNYGVNGSQSAQVGTLLQRHFAGEGAEQDVIVFNSPGDITDTAGRAAVDKVLAAAHGQTGVAGVLSPFDPKAHDQVSADHHAALALIGLDGSPSQLTSRSGKVQNAVQDAVKNDAGGVQAYLTGYSPITNDLTAVENADSEHAESIGMPIALAVLLFALGAVVAALLPLLLAMAGLVLAFGIVTLLTLAFNFDAFLVTIITMIGTGIGIDYALFIVSRFREELARRGVTGKGGGPQHRAQADQIAEAAGSAMATSGRTVLFSGVVVAISMCSLFIVNSSVFQEISVAVLIVVVSTLAAAWTLLPAVLVMLGARVNRGSLPRRFQPADIQPGALENSGGWARWAHTIMRHPVTAGVAAVAVLVLAALPVGDMHYGIDLGTASLTGKPSAKAQQVLEHSFGPGVVSPVQMIVTGPGDTPLSPSGLQQAQQLATTVGQDKRVSAVDTQQVGGRVLIDAVPSVPIDSSAATDLVRHLRDEVIPQTTAHTGTVALVGGATAVFLDLTHETNAKVPYILLLVLGLSLLFLLVVFRSVVLPVKAVAMNLLATAAAMGLTVAVFQWGHGSGLLGFTSVGFLQVYLPISVFVMLFGLSMDYEVFLIRRMQEVWQQTRDNATAVATGIEHTARPIAAAAAIMVAVFGSFMIANVLELKQFGLALSAAIALDATLIRLVLVPALMRLLGGWNWWLPSGLARLLPGGAAANPVRPPEPARESVGPDHR</sequence>
<dbReference type="Gene3D" id="1.20.1640.10">
    <property type="entry name" value="Multidrug efflux transporter AcrB transmembrane domain"/>
    <property type="match status" value="2"/>
</dbReference>
<feature type="transmembrane region" description="Helical" evidence="6">
    <location>
        <begin position="300"/>
        <end position="321"/>
    </location>
</feature>
<evidence type="ECO:0000313" key="9">
    <source>
        <dbReference type="Proteomes" id="UP000677913"/>
    </source>
</evidence>
<dbReference type="InterPro" id="IPR050545">
    <property type="entry name" value="Mycobact_MmpL"/>
</dbReference>
<feature type="transmembrane region" description="Helical" evidence="6">
    <location>
        <begin position="550"/>
        <end position="569"/>
    </location>
</feature>
<feature type="transmembrane region" description="Helical" evidence="6">
    <location>
        <begin position="666"/>
        <end position="685"/>
    </location>
</feature>
<dbReference type="PANTHER" id="PTHR33406:SF13">
    <property type="entry name" value="MEMBRANE PROTEIN YDFJ"/>
    <property type="match status" value="1"/>
</dbReference>
<keyword evidence="9" id="KW-1185">Reference proteome</keyword>
<evidence type="ECO:0000256" key="3">
    <source>
        <dbReference type="ARBA" id="ARBA00022692"/>
    </source>
</evidence>
<proteinExistence type="predicted"/>
<feature type="transmembrane region" description="Helical" evidence="6">
    <location>
        <begin position="236"/>
        <end position="257"/>
    </location>
</feature>
<protein>
    <submittedName>
        <fullName evidence="8">MMPL family transporter</fullName>
    </submittedName>
</protein>
<feature type="transmembrane region" description="Helical" evidence="6">
    <location>
        <begin position="392"/>
        <end position="410"/>
    </location>
</feature>
<dbReference type="SUPFAM" id="SSF82866">
    <property type="entry name" value="Multidrug efflux transporter AcrB transmembrane domain"/>
    <property type="match status" value="2"/>
</dbReference>
<evidence type="ECO:0000256" key="1">
    <source>
        <dbReference type="ARBA" id="ARBA00004651"/>
    </source>
</evidence>
<feature type="transmembrane region" description="Helical" evidence="6">
    <location>
        <begin position="187"/>
        <end position="205"/>
    </location>
</feature>
<dbReference type="AlphaFoldDB" id="A0A8J7WQM4"/>
<organism evidence="8 9">
    <name type="scientific">Actinocrinis puniceicyclus</name>
    <dbReference type="NCBI Taxonomy" id="977794"/>
    <lineage>
        <taxon>Bacteria</taxon>
        <taxon>Bacillati</taxon>
        <taxon>Actinomycetota</taxon>
        <taxon>Actinomycetes</taxon>
        <taxon>Catenulisporales</taxon>
        <taxon>Actinospicaceae</taxon>
        <taxon>Actinocrinis</taxon>
    </lineage>
</organism>
<keyword evidence="5 6" id="KW-0472">Membrane</keyword>
<comment type="subcellular location">
    <subcellularLocation>
        <location evidence="1">Cell membrane</location>
        <topology evidence="1">Multi-pass membrane protein</topology>
    </subcellularLocation>
</comment>
<accession>A0A8J7WQM4</accession>
<dbReference type="InterPro" id="IPR000731">
    <property type="entry name" value="SSD"/>
</dbReference>
<evidence type="ECO:0000256" key="2">
    <source>
        <dbReference type="ARBA" id="ARBA00022475"/>
    </source>
</evidence>
<dbReference type="Pfam" id="PF03176">
    <property type="entry name" value="MMPL"/>
    <property type="match status" value="2"/>
</dbReference>
<keyword evidence="2" id="KW-1003">Cell membrane</keyword>
<evidence type="ECO:0000256" key="6">
    <source>
        <dbReference type="SAM" id="Phobius"/>
    </source>
</evidence>
<gene>
    <name evidence="8" type="ORF">KGA66_16365</name>
</gene>
<feature type="transmembrane region" description="Helical" evidence="6">
    <location>
        <begin position="210"/>
        <end position="230"/>
    </location>
</feature>
<dbReference type="EMBL" id="JAGSXH010000055">
    <property type="protein sequence ID" value="MBS2964632.1"/>
    <property type="molecule type" value="Genomic_DNA"/>
</dbReference>
<feature type="transmembrane region" description="Helical" evidence="6">
    <location>
        <begin position="327"/>
        <end position="353"/>
    </location>
</feature>
<feature type="domain" description="SSD" evidence="7">
    <location>
        <begin position="206"/>
        <end position="350"/>
    </location>
</feature>
<evidence type="ECO:0000256" key="5">
    <source>
        <dbReference type="ARBA" id="ARBA00023136"/>
    </source>
</evidence>
<dbReference type="PANTHER" id="PTHR33406">
    <property type="entry name" value="MEMBRANE PROTEIN MJ1562-RELATED"/>
    <property type="match status" value="1"/>
</dbReference>
<keyword evidence="4 6" id="KW-1133">Transmembrane helix</keyword>
<dbReference type="RefSeq" id="WP_211468995.1">
    <property type="nucleotide sequence ID" value="NZ_JAGSXH010000055.1"/>
</dbReference>
<dbReference type="PROSITE" id="PS50156">
    <property type="entry name" value="SSD"/>
    <property type="match status" value="1"/>
</dbReference>
<dbReference type="Proteomes" id="UP000677913">
    <property type="component" value="Unassembled WGS sequence"/>
</dbReference>
<feature type="transmembrane region" description="Helical" evidence="6">
    <location>
        <begin position="605"/>
        <end position="631"/>
    </location>
</feature>
<evidence type="ECO:0000313" key="8">
    <source>
        <dbReference type="EMBL" id="MBS2964632.1"/>
    </source>
</evidence>
<reference evidence="8" key="1">
    <citation type="submission" date="2021-04" db="EMBL/GenBank/DDBJ databases">
        <title>Genome based classification of Actinospica acidithermotolerans sp. nov., an actinobacterium isolated from an Indonesian hot spring.</title>
        <authorList>
            <person name="Kusuma A.B."/>
            <person name="Putra K.E."/>
            <person name="Nafisah S."/>
            <person name="Loh J."/>
            <person name="Nouioui I."/>
            <person name="Goodfellow M."/>
        </authorList>
    </citation>
    <scope>NUCLEOTIDE SEQUENCE</scope>
    <source>
        <strain evidence="8">DSM 45618</strain>
    </source>
</reference>
<keyword evidence="3 6" id="KW-0812">Transmembrane</keyword>
<dbReference type="InterPro" id="IPR004869">
    <property type="entry name" value="MMPL_dom"/>
</dbReference>
<evidence type="ECO:0000259" key="7">
    <source>
        <dbReference type="PROSITE" id="PS50156"/>
    </source>
</evidence>
<evidence type="ECO:0000256" key="4">
    <source>
        <dbReference type="ARBA" id="ARBA00022989"/>
    </source>
</evidence>
<dbReference type="GO" id="GO:0005886">
    <property type="term" value="C:plasma membrane"/>
    <property type="evidence" value="ECO:0007669"/>
    <property type="project" value="UniProtKB-SubCell"/>
</dbReference>
<feature type="transmembrane region" description="Helical" evidence="6">
    <location>
        <begin position="581"/>
        <end position="599"/>
    </location>
</feature>
<name>A0A8J7WQM4_9ACTN</name>
<comment type="caution">
    <text evidence="8">The sequence shown here is derived from an EMBL/GenBank/DDBJ whole genome shotgun (WGS) entry which is preliminary data.</text>
</comment>